<gene>
    <name evidence="3" type="ORF">F5X68DRAFT_254208</name>
</gene>
<dbReference type="InterPro" id="IPR018713">
    <property type="entry name" value="MPAB/Lcp_cat_dom"/>
</dbReference>
<keyword evidence="4" id="KW-1185">Reference proteome</keyword>
<evidence type="ECO:0000313" key="3">
    <source>
        <dbReference type="EMBL" id="KAH6689730.1"/>
    </source>
</evidence>
<comment type="caution">
    <text evidence="3">The sequence shown here is derived from an EMBL/GenBank/DDBJ whole genome shotgun (WGS) entry which is preliminary data.</text>
</comment>
<dbReference type="PANTHER" id="PTHR36151:SF3">
    <property type="entry name" value="ER-BOUND OXYGENASE MPAB_MPAB'_RUBBER OXYGENASE CATALYTIC DOMAIN-CONTAINING PROTEIN"/>
    <property type="match status" value="1"/>
</dbReference>
<dbReference type="Proteomes" id="UP000770015">
    <property type="component" value="Unassembled WGS sequence"/>
</dbReference>
<evidence type="ECO:0000256" key="1">
    <source>
        <dbReference type="SAM" id="MobiDB-lite"/>
    </source>
</evidence>
<dbReference type="Pfam" id="PF09995">
    <property type="entry name" value="MPAB_Lcp_cat"/>
    <property type="match status" value="1"/>
</dbReference>
<proteinExistence type="predicted"/>
<feature type="compositionally biased region" description="Polar residues" evidence="1">
    <location>
        <begin position="7"/>
        <end position="24"/>
    </location>
</feature>
<dbReference type="EMBL" id="JAGSXJ010000007">
    <property type="protein sequence ID" value="KAH6689730.1"/>
    <property type="molecule type" value="Genomic_DNA"/>
</dbReference>
<protein>
    <recommendedName>
        <fullName evidence="2">ER-bound oxygenase mpaB/mpaB'/Rubber oxygenase catalytic domain-containing protein</fullName>
    </recommendedName>
</protein>
<organism evidence="3 4">
    <name type="scientific">Plectosphaerella plurivora</name>
    <dbReference type="NCBI Taxonomy" id="936078"/>
    <lineage>
        <taxon>Eukaryota</taxon>
        <taxon>Fungi</taxon>
        <taxon>Dikarya</taxon>
        <taxon>Ascomycota</taxon>
        <taxon>Pezizomycotina</taxon>
        <taxon>Sordariomycetes</taxon>
        <taxon>Hypocreomycetidae</taxon>
        <taxon>Glomerellales</taxon>
        <taxon>Plectosphaerellaceae</taxon>
        <taxon>Plectosphaerella</taxon>
    </lineage>
</organism>
<accession>A0A9P8VF94</accession>
<feature type="region of interest" description="Disordered" evidence="1">
    <location>
        <begin position="1"/>
        <end position="27"/>
    </location>
</feature>
<dbReference type="OrthoDB" id="5131368at2759"/>
<dbReference type="AlphaFoldDB" id="A0A9P8VF94"/>
<feature type="domain" description="ER-bound oxygenase mpaB/mpaB'/Rubber oxygenase catalytic" evidence="2">
    <location>
        <begin position="42"/>
        <end position="264"/>
    </location>
</feature>
<dbReference type="GO" id="GO:0016491">
    <property type="term" value="F:oxidoreductase activity"/>
    <property type="evidence" value="ECO:0007669"/>
    <property type="project" value="InterPro"/>
</dbReference>
<sequence length="306" mass="35039">MEHQLSEMPQSPTATPTMTETPSAAMSKEALLSPEFDPKHMRLIIQEGILIGAGAATILLQVAEPGVGQGVDEHSNFAYRPQDRLRTTMTFVYCMTHGTPAEKRAIIDMVNRIHNFVNGTLDDGRGRGGRFDANDPELQLWVAATLYAVGTETHRRVFGEVGNDAFKDEIYREYSILATSLRVPPEMWPPNRVAFQEYWDRKVDSLEVTEHAKSVAKDLLYLPRAPWYMRMWMPAFRIVTAELLPEKLREAYGIKYRPKMAQVVLLLTKAIYRPMPLKWRTWPVRVYMQGMRTRLDKAGKVFDKAH</sequence>
<evidence type="ECO:0000313" key="4">
    <source>
        <dbReference type="Proteomes" id="UP000770015"/>
    </source>
</evidence>
<name>A0A9P8VF94_9PEZI</name>
<evidence type="ECO:0000259" key="2">
    <source>
        <dbReference type="Pfam" id="PF09995"/>
    </source>
</evidence>
<reference evidence="3" key="1">
    <citation type="journal article" date="2021" name="Nat. Commun.">
        <title>Genetic determinants of endophytism in the Arabidopsis root mycobiome.</title>
        <authorList>
            <person name="Mesny F."/>
            <person name="Miyauchi S."/>
            <person name="Thiergart T."/>
            <person name="Pickel B."/>
            <person name="Atanasova L."/>
            <person name="Karlsson M."/>
            <person name="Huettel B."/>
            <person name="Barry K.W."/>
            <person name="Haridas S."/>
            <person name="Chen C."/>
            <person name="Bauer D."/>
            <person name="Andreopoulos W."/>
            <person name="Pangilinan J."/>
            <person name="LaButti K."/>
            <person name="Riley R."/>
            <person name="Lipzen A."/>
            <person name="Clum A."/>
            <person name="Drula E."/>
            <person name="Henrissat B."/>
            <person name="Kohler A."/>
            <person name="Grigoriev I.V."/>
            <person name="Martin F.M."/>
            <person name="Hacquard S."/>
        </authorList>
    </citation>
    <scope>NUCLEOTIDE SEQUENCE</scope>
    <source>
        <strain evidence="3">MPI-SDFR-AT-0117</strain>
    </source>
</reference>
<dbReference type="PANTHER" id="PTHR36151">
    <property type="entry name" value="BLR2777 PROTEIN"/>
    <property type="match status" value="1"/>
</dbReference>